<organism evidence="3 4">
    <name type="scientific">Pseudonocardia xinjiangensis</name>
    <dbReference type="NCBI Taxonomy" id="75289"/>
    <lineage>
        <taxon>Bacteria</taxon>
        <taxon>Bacillati</taxon>
        <taxon>Actinomycetota</taxon>
        <taxon>Actinomycetes</taxon>
        <taxon>Pseudonocardiales</taxon>
        <taxon>Pseudonocardiaceae</taxon>
        <taxon>Pseudonocardia</taxon>
    </lineage>
</organism>
<protein>
    <submittedName>
        <fullName evidence="3">MarR family transcriptional regulator</fullName>
    </submittedName>
</protein>
<dbReference type="PRINTS" id="PR00598">
    <property type="entry name" value="HTHMARR"/>
</dbReference>
<dbReference type="RefSeq" id="WP_169395052.1">
    <property type="nucleotide sequence ID" value="NZ_BAAAJH010000013.1"/>
</dbReference>
<feature type="region of interest" description="Disordered" evidence="1">
    <location>
        <begin position="148"/>
        <end position="167"/>
    </location>
</feature>
<dbReference type="EMBL" id="JAAXKY010000016">
    <property type="protein sequence ID" value="NMH76979.1"/>
    <property type="molecule type" value="Genomic_DNA"/>
</dbReference>
<dbReference type="PANTHER" id="PTHR33164:SF95">
    <property type="entry name" value="TRANSCRIPTIONAL REGULATOR"/>
    <property type="match status" value="1"/>
</dbReference>
<dbReference type="Pfam" id="PF12802">
    <property type="entry name" value="MarR_2"/>
    <property type="match status" value="1"/>
</dbReference>
<dbReference type="PROSITE" id="PS50995">
    <property type="entry name" value="HTH_MARR_2"/>
    <property type="match status" value="1"/>
</dbReference>
<dbReference type="PANTHER" id="PTHR33164">
    <property type="entry name" value="TRANSCRIPTIONAL REGULATOR, MARR FAMILY"/>
    <property type="match status" value="1"/>
</dbReference>
<accession>A0ABX1RBF8</accession>
<evidence type="ECO:0000313" key="4">
    <source>
        <dbReference type="Proteomes" id="UP001296706"/>
    </source>
</evidence>
<dbReference type="InterPro" id="IPR000835">
    <property type="entry name" value="HTH_MarR-typ"/>
</dbReference>
<name>A0ABX1RBF8_9PSEU</name>
<dbReference type="InterPro" id="IPR036390">
    <property type="entry name" value="WH_DNA-bd_sf"/>
</dbReference>
<sequence length="167" mass="17936">MAQRSNDEIRGDLSYLFDKASQALAARMGAALADLDITPRSYCVLTKATPGELTQGELAELALLDKTTMVVTLDHLENVGLARRTPSPTDRRARIVQTTDEGRQVVDKARTVIDGVYDEVLGVLPDAQRAALLDALVALVGAGGPLSEVEPVLNAPRRRSQKSSRTA</sequence>
<feature type="domain" description="HTH marR-type" evidence="2">
    <location>
        <begin position="10"/>
        <end position="141"/>
    </location>
</feature>
<evidence type="ECO:0000256" key="1">
    <source>
        <dbReference type="SAM" id="MobiDB-lite"/>
    </source>
</evidence>
<gene>
    <name evidence="3" type="ORF">HF577_07695</name>
</gene>
<dbReference type="Proteomes" id="UP001296706">
    <property type="component" value="Unassembled WGS sequence"/>
</dbReference>
<dbReference type="SMART" id="SM00347">
    <property type="entry name" value="HTH_MARR"/>
    <property type="match status" value="1"/>
</dbReference>
<keyword evidence="4" id="KW-1185">Reference proteome</keyword>
<evidence type="ECO:0000259" key="2">
    <source>
        <dbReference type="PROSITE" id="PS50995"/>
    </source>
</evidence>
<comment type="caution">
    <text evidence="3">The sequence shown here is derived from an EMBL/GenBank/DDBJ whole genome shotgun (WGS) entry which is preliminary data.</text>
</comment>
<reference evidence="3 4" key="1">
    <citation type="submission" date="2020-04" db="EMBL/GenBank/DDBJ databases">
        <authorList>
            <person name="Klaysubun C."/>
            <person name="Duangmal K."/>
            <person name="Lipun K."/>
        </authorList>
    </citation>
    <scope>NUCLEOTIDE SEQUENCE [LARGE SCALE GENOMIC DNA]</scope>
    <source>
        <strain evidence="3 4">JCM 11839</strain>
    </source>
</reference>
<dbReference type="InterPro" id="IPR036388">
    <property type="entry name" value="WH-like_DNA-bd_sf"/>
</dbReference>
<feature type="compositionally biased region" description="Basic residues" evidence="1">
    <location>
        <begin position="156"/>
        <end position="167"/>
    </location>
</feature>
<proteinExistence type="predicted"/>
<dbReference type="InterPro" id="IPR039422">
    <property type="entry name" value="MarR/SlyA-like"/>
</dbReference>
<dbReference type="Gene3D" id="1.10.10.10">
    <property type="entry name" value="Winged helix-like DNA-binding domain superfamily/Winged helix DNA-binding domain"/>
    <property type="match status" value="1"/>
</dbReference>
<evidence type="ECO:0000313" key="3">
    <source>
        <dbReference type="EMBL" id="NMH76979.1"/>
    </source>
</evidence>
<dbReference type="SUPFAM" id="SSF46785">
    <property type="entry name" value="Winged helix' DNA-binding domain"/>
    <property type="match status" value="1"/>
</dbReference>